<proteinExistence type="predicted"/>
<accession>A0A0F9E286</accession>
<evidence type="ECO:0000256" key="1">
    <source>
        <dbReference type="SAM" id="MobiDB-lite"/>
    </source>
</evidence>
<sequence length="39" mass="4275">MTEKGNGRRKTKEETSSDKVTEQTESTGVTGTVTKMDII</sequence>
<dbReference type="EMBL" id="LAZR01036746">
    <property type="protein sequence ID" value="KKL24031.1"/>
    <property type="molecule type" value="Genomic_DNA"/>
</dbReference>
<dbReference type="AlphaFoldDB" id="A0A0F9E286"/>
<comment type="caution">
    <text evidence="2">The sequence shown here is derived from an EMBL/GenBank/DDBJ whole genome shotgun (WGS) entry which is preliminary data.</text>
</comment>
<feature type="compositionally biased region" description="Polar residues" evidence="1">
    <location>
        <begin position="23"/>
        <end position="33"/>
    </location>
</feature>
<feature type="compositionally biased region" description="Basic and acidic residues" evidence="1">
    <location>
        <begin position="1"/>
        <end position="22"/>
    </location>
</feature>
<feature type="region of interest" description="Disordered" evidence="1">
    <location>
        <begin position="1"/>
        <end position="39"/>
    </location>
</feature>
<reference evidence="2" key="1">
    <citation type="journal article" date="2015" name="Nature">
        <title>Complex archaea that bridge the gap between prokaryotes and eukaryotes.</title>
        <authorList>
            <person name="Spang A."/>
            <person name="Saw J.H."/>
            <person name="Jorgensen S.L."/>
            <person name="Zaremba-Niedzwiedzka K."/>
            <person name="Martijn J."/>
            <person name="Lind A.E."/>
            <person name="van Eijk R."/>
            <person name="Schleper C."/>
            <person name="Guy L."/>
            <person name="Ettema T.J."/>
        </authorList>
    </citation>
    <scope>NUCLEOTIDE SEQUENCE</scope>
</reference>
<evidence type="ECO:0000313" key="2">
    <source>
        <dbReference type="EMBL" id="KKL24031.1"/>
    </source>
</evidence>
<gene>
    <name evidence="2" type="ORF">LCGC14_2419380</name>
</gene>
<protein>
    <submittedName>
        <fullName evidence="2">Uncharacterized protein</fullName>
    </submittedName>
</protein>
<feature type="non-terminal residue" evidence="2">
    <location>
        <position position="39"/>
    </location>
</feature>
<name>A0A0F9E286_9ZZZZ</name>
<organism evidence="2">
    <name type="scientific">marine sediment metagenome</name>
    <dbReference type="NCBI Taxonomy" id="412755"/>
    <lineage>
        <taxon>unclassified sequences</taxon>
        <taxon>metagenomes</taxon>
        <taxon>ecological metagenomes</taxon>
    </lineage>
</organism>